<evidence type="ECO:0000313" key="3">
    <source>
        <dbReference type="Proteomes" id="UP000556084"/>
    </source>
</evidence>
<keyword evidence="3" id="KW-1185">Reference proteome</keyword>
<feature type="compositionally biased region" description="Basic and acidic residues" evidence="1">
    <location>
        <begin position="31"/>
        <end position="49"/>
    </location>
</feature>
<evidence type="ECO:0000313" key="2">
    <source>
        <dbReference type="EMBL" id="MBB4895290.1"/>
    </source>
</evidence>
<feature type="region of interest" description="Disordered" evidence="1">
    <location>
        <begin position="1"/>
        <end position="49"/>
    </location>
</feature>
<organism evidence="2 3">
    <name type="scientific">Streptomyces olivoverticillatus</name>
    <dbReference type="NCBI Taxonomy" id="66427"/>
    <lineage>
        <taxon>Bacteria</taxon>
        <taxon>Bacillati</taxon>
        <taxon>Actinomycetota</taxon>
        <taxon>Actinomycetes</taxon>
        <taxon>Kitasatosporales</taxon>
        <taxon>Streptomycetaceae</taxon>
        <taxon>Streptomyces</taxon>
    </lineage>
</organism>
<evidence type="ECO:0000256" key="1">
    <source>
        <dbReference type="SAM" id="MobiDB-lite"/>
    </source>
</evidence>
<name>A0A7W7LS02_9ACTN</name>
<dbReference type="Proteomes" id="UP000556084">
    <property type="component" value="Unassembled WGS sequence"/>
</dbReference>
<dbReference type="RefSeq" id="WP_184351064.1">
    <property type="nucleotide sequence ID" value="NZ_JACHJH010000006.1"/>
</dbReference>
<accession>A0A7W7LS02</accession>
<reference evidence="2 3" key="1">
    <citation type="submission" date="2020-08" db="EMBL/GenBank/DDBJ databases">
        <title>Genomic Encyclopedia of Type Strains, Phase III (KMG-III): the genomes of soil and plant-associated and newly described type strains.</title>
        <authorList>
            <person name="Whitman W."/>
        </authorList>
    </citation>
    <scope>NUCLEOTIDE SEQUENCE [LARGE SCALE GENOMIC DNA]</scope>
    <source>
        <strain evidence="2 3">CECT 3266</strain>
    </source>
</reference>
<gene>
    <name evidence="2" type="ORF">FHS39_004357</name>
</gene>
<proteinExistence type="predicted"/>
<dbReference type="EMBL" id="JACHJH010000006">
    <property type="protein sequence ID" value="MBB4895290.1"/>
    <property type="molecule type" value="Genomic_DNA"/>
</dbReference>
<comment type="caution">
    <text evidence="2">The sequence shown here is derived from an EMBL/GenBank/DDBJ whole genome shotgun (WGS) entry which is preliminary data.</text>
</comment>
<protein>
    <submittedName>
        <fullName evidence="2">Uncharacterized protein</fullName>
    </submittedName>
</protein>
<sequence>MDEPTDEGPGRKDRPRAGAVAPEGADGLGTPDRHIDEDDPESHIIRGLD</sequence>
<dbReference type="AlphaFoldDB" id="A0A7W7LS02"/>